<reference evidence="2" key="1">
    <citation type="submission" date="2022-07" db="EMBL/GenBank/DDBJ databases">
        <authorList>
            <person name="Trinca V."/>
            <person name="Uliana J.V.C."/>
            <person name="Torres T.T."/>
            <person name="Ward R.J."/>
            <person name="Monesi N."/>
        </authorList>
    </citation>
    <scope>NUCLEOTIDE SEQUENCE</scope>
    <source>
        <strain evidence="2">HSMRA1968</strain>
        <tissue evidence="2">Whole embryos</tissue>
    </source>
</reference>
<dbReference type="AlphaFoldDB" id="A0A9Q0S1H5"/>
<feature type="region of interest" description="Disordered" evidence="1">
    <location>
        <begin position="407"/>
        <end position="430"/>
    </location>
</feature>
<sequence length="471" mass="53132">MDEENNGISLGSEYLELNDQSQFGDNRMFQVNVGNEIPTPFGYSELELSKYNMEPNEVANARNEEIESKPSEILDEFFEDFNEIFTTEMKPTISLCDQTQPDSAPTMISSDAYHSAVSDIDLNSLDLAPFFVNINEADYLDGDELKTDFANEIIQFPQSQFAETYEDKASDDQHSALNLFNANMNGDNEYKYMETGNVNQIDLSAASQSDDQMKISVSTPMNQFYIDLKPNGEDTSGTNGSNSVVAYVSEDSLRGVQYINDNGLTETVMYLDPQSNEIKVDNNGNGVSEEITRYEIIDLNECQYVTESVDSLQHKDVAPDVQDSADNQQTDILTVLTSDKSNKIIFIAKPLQNPKIRRSSGDEIFSKFEEIDEAPTNIPFIQKTSKEKSSRKQKLGRINQVEHDFDAPKCSQPKRKSIDATSTKTPNYFPETPKIPSKFMILRRTTTLAGRKRRLLFDSESDCVNSKQLKH</sequence>
<dbReference type="EMBL" id="WJQU01000003">
    <property type="protein sequence ID" value="KAJ6639933.1"/>
    <property type="molecule type" value="Genomic_DNA"/>
</dbReference>
<dbReference type="OrthoDB" id="7777063at2759"/>
<evidence type="ECO:0000313" key="3">
    <source>
        <dbReference type="Proteomes" id="UP001151699"/>
    </source>
</evidence>
<gene>
    <name evidence="2" type="ORF">Bhyg_12680</name>
</gene>
<keyword evidence="3" id="KW-1185">Reference proteome</keyword>
<accession>A0A9Q0S1H5</accession>
<protein>
    <submittedName>
        <fullName evidence="2">Uncharacterized protein</fullName>
    </submittedName>
</protein>
<name>A0A9Q0S1H5_9DIPT</name>
<dbReference type="Proteomes" id="UP001151699">
    <property type="component" value="Chromosome X"/>
</dbReference>
<evidence type="ECO:0000313" key="2">
    <source>
        <dbReference type="EMBL" id="KAJ6639933.1"/>
    </source>
</evidence>
<proteinExistence type="predicted"/>
<comment type="caution">
    <text evidence="2">The sequence shown here is derived from an EMBL/GenBank/DDBJ whole genome shotgun (WGS) entry which is preliminary data.</text>
</comment>
<evidence type="ECO:0000256" key="1">
    <source>
        <dbReference type="SAM" id="MobiDB-lite"/>
    </source>
</evidence>
<organism evidence="2 3">
    <name type="scientific">Pseudolycoriella hygida</name>
    <dbReference type="NCBI Taxonomy" id="35572"/>
    <lineage>
        <taxon>Eukaryota</taxon>
        <taxon>Metazoa</taxon>
        <taxon>Ecdysozoa</taxon>
        <taxon>Arthropoda</taxon>
        <taxon>Hexapoda</taxon>
        <taxon>Insecta</taxon>
        <taxon>Pterygota</taxon>
        <taxon>Neoptera</taxon>
        <taxon>Endopterygota</taxon>
        <taxon>Diptera</taxon>
        <taxon>Nematocera</taxon>
        <taxon>Sciaroidea</taxon>
        <taxon>Sciaridae</taxon>
        <taxon>Pseudolycoriella</taxon>
    </lineage>
</organism>